<gene>
    <name evidence="5" type="ORF">HMPREF1541_03095</name>
</gene>
<proteinExistence type="inferred from homology"/>
<evidence type="ECO:0000256" key="3">
    <source>
        <dbReference type="ARBA" id="ARBA00023002"/>
    </source>
</evidence>
<dbReference type="EMBL" id="KB822719">
    <property type="protein sequence ID" value="ETN41160.1"/>
    <property type="molecule type" value="Genomic_DNA"/>
</dbReference>
<comment type="similarity">
    <text evidence="1">Belongs to the NmrA-type oxidoreductase family.</text>
</comment>
<dbReference type="CDD" id="cd05251">
    <property type="entry name" value="NmrA_like_SDR_a"/>
    <property type="match status" value="1"/>
</dbReference>
<dbReference type="Pfam" id="PF05368">
    <property type="entry name" value="NmrA"/>
    <property type="match status" value="1"/>
</dbReference>
<organism evidence="5 6">
    <name type="scientific">Cyphellophora europaea (strain CBS 101466)</name>
    <name type="common">Phialophora europaea</name>
    <dbReference type="NCBI Taxonomy" id="1220924"/>
    <lineage>
        <taxon>Eukaryota</taxon>
        <taxon>Fungi</taxon>
        <taxon>Dikarya</taxon>
        <taxon>Ascomycota</taxon>
        <taxon>Pezizomycotina</taxon>
        <taxon>Eurotiomycetes</taxon>
        <taxon>Chaetothyriomycetidae</taxon>
        <taxon>Chaetothyriales</taxon>
        <taxon>Cyphellophoraceae</taxon>
        <taxon>Cyphellophora</taxon>
    </lineage>
</organism>
<dbReference type="InterPro" id="IPR051164">
    <property type="entry name" value="NmrA-like_oxidored"/>
</dbReference>
<accession>W2RXV7</accession>
<dbReference type="Gene3D" id="3.90.25.10">
    <property type="entry name" value="UDP-galactose 4-epimerase, domain 1"/>
    <property type="match status" value="1"/>
</dbReference>
<dbReference type="STRING" id="1220924.W2RXV7"/>
<dbReference type="GO" id="GO:0016491">
    <property type="term" value="F:oxidoreductase activity"/>
    <property type="evidence" value="ECO:0007669"/>
    <property type="project" value="UniProtKB-KW"/>
</dbReference>
<dbReference type="HOGENOM" id="CLU_007383_8_1_1"/>
<reference evidence="5 6" key="1">
    <citation type="submission" date="2013-03" db="EMBL/GenBank/DDBJ databases">
        <title>The Genome Sequence of Phialophora europaea CBS 101466.</title>
        <authorList>
            <consortium name="The Broad Institute Genomics Platform"/>
            <person name="Cuomo C."/>
            <person name="de Hoog S."/>
            <person name="Gorbushina A."/>
            <person name="Walker B."/>
            <person name="Young S.K."/>
            <person name="Zeng Q."/>
            <person name="Gargeya S."/>
            <person name="Fitzgerald M."/>
            <person name="Haas B."/>
            <person name="Abouelleil A."/>
            <person name="Allen A.W."/>
            <person name="Alvarado L."/>
            <person name="Arachchi H.M."/>
            <person name="Berlin A.M."/>
            <person name="Chapman S.B."/>
            <person name="Gainer-Dewar J."/>
            <person name="Goldberg J."/>
            <person name="Griggs A."/>
            <person name="Gujja S."/>
            <person name="Hansen M."/>
            <person name="Howarth C."/>
            <person name="Imamovic A."/>
            <person name="Ireland A."/>
            <person name="Larimer J."/>
            <person name="McCowan C."/>
            <person name="Murphy C."/>
            <person name="Pearson M."/>
            <person name="Poon T.W."/>
            <person name="Priest M."/>
            <person name="Roberts A."/>
            <person name="Saif S."/>
            <person name="Shea T."/>
            <person name="Sisk P."/>
            <person name="Sykes S."/>
            <person name="Wortman J."/>
            <person name="Nusbaum C."/>
            <person name="Birren B."/>
        </authorList>
    </citation>
    <scope>NUCLEOTIDE SEQUENCE [LARGE SCALE GENOMIC DNA]</scope>
    <source>
        <strain evidence="5 6">CBS 101466</strain>
    </source>
</reference>
<dbReference type="PANTHER" id="PTHR42748">
    <property type="entry name" value="NITROGEN METABOLITE REPRESSION PROTEIN NMRA FAMILY MEMBER"/>
    <property type="match status" value="1"/>
</dbReference>
<dbReference type="SUPFAM" id="SSF51735">
    <property type="entry name" value="NAD(P)-binding Rossmann-fold domains"/>
    <property type="match status" value="1"/>
</dbReference>
<dbReference type="InterPro" id="IPR008030">
    <property type="entry name" value="NmrA-like"/>
</dbReference>
<keyword evidence="2" id="KW-0521">NADP</keyword>
<dbReference type="eggNOG" id="ENOG502QQEA">
    <property type="taxonomic scope" value="Eukaryota"/>
</dbReference>
<dbReference type="AlphaFoldDB" id="W2RXV7"/>
<evidence type="ECO:0000256" key="2">
    <source>
        <dbReference type="ARBA" id="ARBA00022857"/>
    </source>
</evidence>
<name>W2RXV7_CYPE1</name>
<dbReference type="GO" id="GO:0005634">
    <property type="term" value="C:nucleus"/>
    <property type="evidence" value="ECO:0007669"/>
    <property type="project" value="TreeGrafter"/>
</dbReference>
<sequence length="313" mass="34136">MSKKLLTIFGATGNQGGSVISTVLASQALSAKYALRAITRDTTKPNAQALASKGVELAKADLNDPSSIASAIKGSYGVFAVTNYWETTSKEVEFNQGKNIVDACKSEGVKHLVWSGLPNTTAMTSGELSRIEHFDSKAQVTDYATKIKGDSLLVSTFMPGFFMSNLLGQIKRQEDGTIALSLPWDADKTWLPLLDIRGDTGKYVAGLFEAGSAADGVAVQGVSEWVHPAQIISLVAELSGQDVKFQPQEMTVEMTNNMDRIPAEMVQNMILIRDYSYFGKGTEQKQAESDKYVAEGTKLNNWNSWAKEQKWAW</sequence>
<dbReference type="InterPro" id="IPR036291">
    <property type="entry name" value="NAD(P)-bd_dom_sf"/>
</dbReference>
<dbReference type="Proteomes" id="UP000030752">
    <property type="component" value="Unassembled WGS sequence"/>
</dbReference>
<dbReference type="PANTHER" id="PTHR42748:SF30">
    <property type="entry name" value="NMRA-LIKE DOMAIN-CONTAINING PROTEIN"/>
    <property type="match status" value="1"/>
</dbReference>
<keyword evidence="6" id="KW-1185">Reference proteome</keyword>
<dbReference type="InParanoid" id="W2RXV7"/>
<dbReference type="VEuPathDB" id="FungiDB:HMPREF1541_03095"/>
<dbReference type="Gene3D" id="3.40.50.720">
    <property type="entry name" value="NAD(P)-binding Rossmann-like Domain"/>
    <property type="match status" value="1"/>
</dbReference>
<keyword evidence="3" id="KW-0560">Oxidoreductase</keyword>
<dbReference type="GeneID" id="19970434"/>
<dbReference type="OrthoDB" id="3358371at2759"/>
<evidence type="ECO:0000313" key="5">
    <source>
        <dbReference type="EMBL" id="ETN41160.1"/>
    </source>
</evidence>
<evidence type="ECO:0000256" key="1">
    <source>
        <dbReference type="ARBA" id="ARBA00006328"/>
    </source>
</evidence>
<dbReference type="RefSeq" id="XP_008715669.1">
    <property type="nucleotide sequence ID" value="XM_008717447.1"/>
</dbReference>
<evidence type="ECO:0000313" key="6">
    <source>
        <dbReference type="Proteomes" id="UP000030752"/>
    </source>
</evidence>
<protein>
    <recommendedName>
        <fullName evidence="4">NmrA-like domain-containing protein</fullName>
    </recommendedName>
</protein>
<evidence type="ECO:0000259" key="4">
    <source>
        <dbReference type="Pfam" id="PF05368"/>
    </source>
</evidence>
<feature type="domain" description="NmrA-like" evidence="4">
    <location>
        <begin position="3"/>
        <end position="284"/>
    </location>
</feature>